<accession>C1E2Q2</accession>
<feature type="compositionally biased region" description="Basic and acidic residues" evidence="11">
    <location>
        <begin position="96"/>
        <end position="110"/>
    </location>
</feature>
<feature type="non-terminal residue" evidence="13">
    <location>
        <position position="368"/>
    </location>
</feature>
<dbReference type="InterPro" id="IPR007197">
    <property type="entry name" value="rSAM"/>
</dbReference>
<feature type="domain" description="Radical SAM core" evidence="12">
    <location>
        <begin position="122"/>
        <end position="354"/>
    </location>
</feature>
<keyword evidence="14" id="KW-1185">Reference proteome</keyword>
<dbReference type="Gene3D" id="3.20.20.70">
    <property type="entry name" value="Aldolase class I"/>
    <property type="match status" value="1"/>
</dbReference>
<reference evidence="13 14" key="1">
    <citation type="journal article" date="2009" name="Science">
        <title>Green evolution and dynamic adaptations revealed by genomes of the marine picoeukaryotes Micromonas.</title>
        <authorList>
            <person name="Worden A.Z."/>
            <person name="Lee J.H."/>
            <person name="Mock T."/>
            <person name="Rouze P."/>
            <person name="Simmons M.P."/>
            <person name="Aerts A.L."/>
            <person name="Allen A.E."/>
            <person name="Cuvelier M.L."/>
            <person name="Derelle E."/>
            <person name="Everett M.V."/>
            <person name="Foulon E."/>
            <person name="Grimwood J."/>
            <person name="Gundlach H."/>
            <person name="Henrissat B."/>
            <person name="Napoli C."/>
            <person name="McDonald S.M."/>
            <person name="Parker M.S."/>
            <person name="Rombauts S."/>
            <person name="Salamov A."/>
            <person name="Von Dassow P."/>
            <person name="Badger J.H."/>
            <person name="Coutinho P.M."/>
            <person name="Demir E."/>
            <person name="Dubchak I."/>
            <person name="Gentemann C."/>
            <person name="Eikrem W."/>
            <person name="Gready J.E."/>
            <person name="John U."/>
            <person name="Lanier W."/>
            <person name="Lindquist E.A."/>
            <person name="Lucas S."/>
            <person name="Mayer K.F."/>
            <person name="Moreau H."/>
            <person name="Not F."/>
            <person name="Otillar R."/>
            <person name="Panaud O."/>
            <person name="Pangilinan J."/>
            <person name="Paulsen I."/>
            <person name="Piegu B."/>
            <person name="Poliakov A."/>
            <person name="Robbens S."/>
            <person name="Schmutz J."/>
            <person name="Toulza E."/>
            <person name="Wyss T."/>
            <person name="Zelensky A."/>
            <person name="Zhou K."/>
            <person name="Armbrust E.V."/>
            <person name="Bhattacharya D."/>
            <person name="Goodenough U.W."/>
            <person name="Van de Peer Y."/>
            <person name="Grigoriev I.V."/>
        </authorList>
    </citation>
    <scope>NUCLEOTIDE SEQUENCE [LARGE SCALE GENOMIC DNA]</scope>
    <source>
        <strain evidence="14">RCC299 / NOUM17</strain>
    </source>
</reference>
<keyword evidence="9" id="KW-0408">Iron</keyword>
<evidence type="ECO:0000259" key="12">
    <source>
        <dbReference type="PROSITE" id="PS51918"/>
    </source>
</evidence>
<keyword evidence="4" id="KW-0963">Cytoplasm</keyword>
<dbReference type="InterPro" id="IPR004383">
    <property type="entry name" value="rRNA_lsu_MTrfase_RlmN/Cfr"/>
</dbReference>
<organism evidence="13 14">
    <name type="scientific">Micromonas commoda (strain RCC299 / NOUM17 / CCMP2709)</name>
    <name type="common">Picoplanktonic green alga</name>
    <dbReference type="NCBI Taxonomy" id="296587"/>
    <lineage>
        <taxon>Eukaryota</taxon>
        <taxon>Viridiplantae</taxon>
        <taxon>Chlorophyta</taxon>
        <taxon>Mamiellophyceae</taxon>
        <taxon>Mamiellales</taxon>
        <taxon>Mamiellaceae</taxon>
        <taxon>Micromonas</taxon>
    </lineage>
</organism>
<name>C1E2Q2_MICCC</name>
<evidence type="ECO:0000313" key="13">
    <source>
        <dbReference type="EMBL" id="ACO62382.1"/>
    </source>
</evidence>
<evidence type="ECO:0000256" key="1">
    <source>
        <dbReference type="ARBA" id="ARBA00001966"/>
    </source>
</evidence>
<dbReference type="GO" id="GO:0046872">
    <property type="term" value="F:metal ion binding"/>
    <property type="evidence" value="ECO:0007669"/>
    <property type="project" value="UniProtKB-KW"/>
</dbReference>
<protein>
    <recommendedName>
        <fullName evidence="12">Radical SAM core domain-containing protein</fullName>
    </recommendedName>
</protein>
<dbReference type="PANTHER" id="PTHR30544">
    <property type="entry name" value="23S RRNA METHYLTRANSFERASE"/>
    <property type="match status" value="1"/>
</dbReference>
<keyword evidence="7" id="KW-0949">S-adenosyl-L-methionine</keyword>
<dbReference type="InParanoid" id="C1E2Q2"/>
<dbReference type="SFLD" id="SFLDG01062">
    <property type="entry name" value="methyltransferase_(Class_A)"/>
    <property type="match status" value="1"/>
</dbReference>
<evidence type="ECO:0000256" key="2">
    <source>
        <dbReference type="ARBA" id="ARBA00004496"/>
    </source>
</evidence>
<dbReference type="InterPro" id="IPR058240">
    <property type="entry name" value="rSAM_sf"/>
</dbReference>
<dbReference type="eggNOG" id="ENOG502QQ98">
    <property type="taxonomic scope" value="Eukaryota"/>
</dbReference>
<evidence type="ECO:0000256" key="3">
    <source>
        <dbReference type="ARBA" id="ARBA00022485"/>
    </source>
</evidence>
<dbReference type="RefSeq" id="XP_002501124.1">
    <property type="nucleotide sequence ID" value="XM_002501078.1"/>
</dbReference>
<evidence type="ECO:0000313" key="14">
    <source>
        <dbReference type="Proteomes" id="UP000002009"/>
    </source>
</evidence>
<dbReference type="InterPro" id="IPR013785">
    <property type="entry name" value="Aldolase_TIM"/>
</dbReference>
<keyword evidence="3" id="KW-0004">4Fe-4S</keyword>
<dbReference type="SUPFAM" id="SSF102114">
    <property type="entry name" value="Radical SAM enzymes"/>
    <property type="match status" value="1"/>
</dbReference>
<dbReference type="STRING" id="296587.C1E2Q2"/>
<keyword evidence="8" id="KW-0479">Metal-binding</keyword>
<comment type="subcellular location">
    <subcellularLocation>
        <location evidence="2">Cytoplasm</location>
    </subcellularLocation>
</comment>
<keyword evidence="10" id="KW-0411">Iron-sulfur</keyword>
<keyword evidence="5" id="KW-0489">Methyltransferase</keyword>
<dbReference type="InterPro" id="IPR040072">
    <property type="entry name" value="Methyltransferase_A"/>
</dbReference>
<evidence type="ECO:0000256" key="11">
    <source>
        <dbReference type="SAM" id="MobiDB-lite"/>
    </source>
</evidence>
<dbReference type="SFLD" id="SFLDF00275">
    <property type="entry name" value="adenosine_C2_methyltransferase"/>
    <property type="match status" value="1"/>
</dbReference>
<dbReference type="PIRSF" id="PIRSF006004">
    <property type="entry name" value="CHP00048"/>
    <property type="match status" value="1"/>
</dbReference>
<gene>
    <name evidence="13" type="ORF">MICPUN_69733</name>
</gene>
<evidence type="ECO:0000256" key="5">
    <source>
        <dbReference type="ARBA" id="ARBA00022603"/>
    </source>
</evidence>
<feature type="non-terminal residue" evidence="13">
    <location>
        <position position="1"/>
    </location>
</feature>
<dbReference type="GO" id="GO:0030488">
    <property type="term" value="P:tRNA methylation"/>
    <property type="evidence" value="ECO:0007669"/>
    <property type="project" value="TreeGrafter"/>
</dbReference>
<dbReference type="GO" id="GO:0070475">
    <property type="term" value="P:rRNA base methylation"/>
    <property type="evidence" value="ECO:0007669"/>
    <property type="project" value="TreeGrafter"/>
</dbReference>
<dbReference type="GO" id="GO:0008173">
    <property type="term" value="F:RNA methyltransferase activity"/>
    <property type="evidence" value="ECO:0007669"/>
    <property type="project" value="InterPro"/>
</dbReference>
<dbReference type="GeneID" id="8241889"/>
<dbReference type="GO" id="GO:0005737">
    <property type="term" value="C:cytoplasm"/>
    <property type="evidence" value="ECO:0007669"/>
    <property type="project" value="UniProtKB-SubCell"/>
</dbReference>
<evidence type="ECO:0000256" key="6">
    <source>
        <dbReference type="ARBA" id="ARBA00022679"/>
    </source>
</evidence>
<dbReference type="OrthoDB" id="204498at2759"/>
<dbReference type="GO" id="GO:0051539">
    <property type="term" value="F:4 iron, 4 sulfur cluster binding"/>
    <property type="evidence" value="ECO:0007669"/>
    <property type="project" value="UniProtKB-KW"/>
</dbReference>
<evidence type="ECO:0000256" key="4">
    <source>
        <dbReference type="ARBA" id="ARBA00022490"/>
    </source>
</evidence>
<dbReference type="PANTHER" id="PTHR30544:SF8">
    <property type="entry name" value="RADICAL SAM SUPERFAMILY PROTEIN"/>
    <property type="match status" value="1"/>
</dbReference>
<dbReference type="SFLD" id="SFLDS00029">
    <property type="entry name" value="Radical_SAM"/>
    <property type="match status" value="1"/>
</dbReference>
<evidence type="ECO:0000256" key="8">
    <source>
        <dbReference type="ARBA" id="ARBA00022723"/>
    </source>
</evidence>
<dbReference type="Pfam" id="PF04055">
    <property type="entry name" value="Radical_SAM"/>
    <property type="match status" value="1"/>
</dbReference>
<dbReference type="Proteomes" id="UP000002009">
    <property type="component" value="Chromosome 3"/>
</dbReference>
<evidence type="ECO:0000256" key="7">
    <source>
        <dbReference type="ARBA" id="ARBA00022691"/>
    </source>
</evidence>
<dbReference type="CDD" id="cd01335">
    <property type="entry name" value="Radical_SAM"/>
    <property type="match status" value="1"/>
</dbReference>
<feature type="region of interest" description="Disordered" evidence="11">
    <location>
        <begin position="96"/>
        <end position="115"/>
    </location>
</feature>
<sequence length="368" mass="40061">RSFLDIDEVERFARDRGIKKSSLRLCYRELFRRGKSTFENAPDVSARDMKLLRDNFTVCTSEVVETKTTEDGSGAKMVVRLHDGKLVETVVIGHSRSVDDGDGDETRGDGEDADVSDGAKNRVFRNTVCVSSQVGCAMGCTFCETGTLGLMANLTAGEICEQVWHARNLCGSTGVRNVVMMGMGEPLDNYEEVLIALRAMTHQAVFDMRQRSVTVSTVGVPASIRRLADDAPNVGLALSLHAPTQDLRATLLPSAAGTSHTLGRLTESLRYHRQKSGRGAMIEYIVIDGVNDSPTHARELGELSGYFVNLIPYNPTDVGGTHGYRSPADDALERMASILGDEFGVKAKVRWSTRRGREVDGACGQLAL</sequence>
<evidence type="ECO:0000256" key="10">
    <source>
        <dbReference type="ARBA" id="ARBA00023014"/>
    </source>
</evidence>
<dbReference type="AlphaFoldDB" id="C1E2Q2"/>
<dbReference type="PROSITE" id="PS51918">
    <property type="entry name" value="RADICAL_SAM"/>
    <property type="match status" value="1"/>
</dbReference>
<dbReference type="EMBL" id="CP001324">
    <property type="protein sequence ID" value="ACO62382.1"/>
    <property type="molecule type" value="Genomic_DNA"/>
</dbReference>
<comment type="cofactor">
    <cofactor evidence="1">
        <name>[4Fe-4S] cluster</name>
        <dbReference type="ChEBI" id="CHEBI:49883"/>
    </cofactor>
</comment>
<evidence type="ECO:0000256" key="9">
    <source>
        <dbReference type="ARBA" id="ARBA00023004"/>
    </source>
</evidence>
<keyword evidence="6" id="KW-0808">Transferase</keyword>
<proteinExistence type="predicted"/>
<dbReference type="KEGG" id="mis:MICPUN_69733"/>